<keyword evidence="8" id="KW-0902">Two-component regulatory system</keyword>
<dbReference type="RefSeq" id="WP_377967165.1">
    <property type="nucleotide sequence ID" value="NZ_JBHZOL010000095.1"/>
</dbReference>
<dbReference type="Gene3D" id="3.30.565.10">
    <property type="entry name" value="Histidine kinase-like ATPase, C-terminal domain"/>
    <property type="match status" value="1"/>
</dbReference>
<keyword evidence="7" id="KW-0067">ATP-binding</keyword>
<dbReference type="PANTHER" id="PTHR43065:SF46">
    <property type="entry name" value="C4-DICARBOXYLATE TRANSPORT SENSOR PROTEIN DCTB"/>
    <property type="match status" value="1"/>
</dbReference>
<dbReference type="CDD" id="cd00082">
    <property type="entry name" value="HisKA"/>
    <property type="match status" value="1"/>
</dbReference>
<keyword evidence="10" id="KW-0175">Coiled coil</keyword>
<evidence type="ECO:0000256" key="3">
    <source>
        <dbReference type="ARBA" id="ARBA00022553"/>
    </source>
</evidence>
<proteinExistence type="predicted"/>
<dbReference type="InterPro" id="IPR001610">
    <property type="entry name" value="PAC"/>
</dbReference>
<dbReference type="SMART" id="SM00387">
    <property type="entry name" value="HATPase_c"/>
    <property type="match status" value="1"/>
</dbReference>
<evidence type="ECO:0000259" key="13">
    <source>
        <dbReference type="PROSITE" id="PS50113"/>
    </source>
</evidence>
<dbReference type="SMART" id="SM00448">
    <property type="entry name" value="REC"/>
    <property type="match status" value="2"/>
</dbReference>
<evidence type="ECO:0000256" key="2">
    <source>
        <dbReference type="ARBA" id="ARBA00012438"/>
    </source>
</evidence>
<dbReference type="Gene3D" id="2.10.70.100">
    <property type="match status" value="1"/>
</dbReference>
<dbReference type="SUPFAM" id="SSF47384">
    <property type="entry name" value="Homodimeric domain of signal transducing histidine kinase"/>
    <property type="match status" value="1"/>
</dbReference>
<evidence type="ECO:0000256" key="4">
    <source>
        <dbReference type="ARBA" id="ARBA00022679"/>
    </source>
</evidence>
<dbReference type="InterPro" id="IPR003661">
    <property type="entry name" value="HisK_dim/P_dom"/>
</dbReference>
<name>A0ABW6IIB1_9CYAN</name>
<dbReference type="PRINTS" id="PR00344">
    <property type="entry name" value="BCTRLSENSOR"/>
</dbReference>
<dbReference type="PROSITE" id="PS50109">
    <property type="entry name" value="HIS_KIN"/>
    <property type="match status" value="1"/>
</dbReference>
<evidence type="ECO:0000256" key="5">
    <source>
        <dbReference type="ARBA" id="ARBA00022741"/>
    </source>
</evidence>
<dbReference type="CDD" id="cd00130">
    <property type="entry name" value="PAS"/>
    <property type="match status" value="1"/>
</dbReference>
<dbReference type="Pfam" id="PF00512">
    <property type="entry name" value="HisKA"/>
    <property type="match status" value="1"/>
</dbReference>
<feature type="coiled-coil region" evidence="10">
    <location>
        <begin position="143"/>
        <end position="184"/>
    </location>
</feature>
<dbReference type="SUPFAM" id="SSF55785">
    <property type="entry name" value="PYP-like sensor domain (PAS domain)"/>
    <property type="match status" value="1"/>
</dbReference>
<sequence>MVGDCHATTRPLESQSVVNLLLVEDNLAEARLLQELLKGSLFSRFQLTHVKRLSEAIAQLQSGCFNGILLDLTLPDSTGLASLEALVQQAPNLPIVVLTNTNDNELAVEAVRRGAQDYLFKRQMNQDSLVRSLRYAIERKQSAQALQAANEILELRVQERTAELKAANEQLQREVTQRQQIQERLVLAQQAAKIGTFEWHIRSNAITWSAELEELYGLTAQHYDDWLAALHPDDRATVESAIWQAVSRGHGLDIEFRISSVPNETRWITVKSSLLRDASGLPQRLIGIHMDITEKKQLEAQFLRAQRLESLGTLAGGIAHDLNNILTPILGVVKLLPLKITNLDEQSQDLLKTLDNSAQRGADLVKQILSFARGVEGKRGYLQLKHLLLEVKRIIQQTVPKSIQVCLDVPTHLWAVSGDATQLHQVFVNLCVNARDAMPTGGELLIRAENHLIDQAASRRYLEAKPGAYVVVSVSDTGTGMSEAVIQRIFDPFFTTKAIGQGTGLGLSAVLGIVKSHGGFLDVQSQVDQGSQFQIFLPASQAAIAPPVAPGAELPVGQQQLVLVVDDELAICEITKATLETYHYQVLTASDGMEAITLFADHKDKIAVVLMDLMMPVMDGLAAITIMNRLKPDVCAIAMSGLTSKEAVARAKALGFQQFLAKPFTTEDLLQMLHQRLNSV</sequence>
<dbReference type="InterPro" id="IPR035965">
    <property type="entry name" value="PAS-like_dom_sf"/>
</dbReference>
<keyword evidence="15" id="KW-1185">Reference proteome</keyword>
<evidence type="ECO:0000256" key="8">
    <source>
        <dbReference type="ARBA" id="ARBA00023012"/>
    </source>
</evidence>
<accession>A0ABW6IIB1</accession>
<dbReference type="PANTHER" id="PTHR43065">
    <property type="entry name" value="SENSOR HISTIDINE KINASE"/>
    <property type="match status" value="1"/>
</dbReference>
<dbReference type="InterPro" id="IPR001789">
    <property type="entry name" value="Sig_transdc_resp-reg_receiver"/>
</dbReference>
<evidence type="ECO:0000259" key="11">
    <source>
        <dbReference type="PROSITE" id="PS50109"/>
    </source>
</evidence>
<reference evidence="14 15" key="1">
    <citation type="submission" date="2024-10" db="EMBL/GenBank/DDBJ databases">
        <authorList>
            <person name="Ratan Roy A."/>
            <person name="Morales Sandoval P.H."/>
            <person name="De Los Santos Villalobos S."/>
            <person name="Chakraborty S."/>
            <person name="Mukherjee J."/>
        </authorList>
    </citation>
    <scope>NUCLEOTIDE SEQUENCE [LARGE SCALE GENOMIC DNA]</scope>
    <source>
        <strain evidence="14 15">S1</strain>
    </source>
</reference>
<comment type="catalytic activity">
    <reaction evidence="1">
        <text>ATP + protein L-histidine = ADP + protein N-phospho-L-histidine.</text>
        <dbReference type="EC" id="2.7.13.3"/>
    </reaction>
</comment>
<feature type="domain" description="Response regulatory" evidence="12">
    <location>
        <begin position="561"/>
        <end position="677"/>
    </location>
</feature>
<dbReference type="InterPro" id="IPR011006">
    <property type="entry name" value="CheY-like_superfamily"/>
</dbReference>
<keyword evidence="4" id="KW-0808">Transferase</keyword>
<organism evidence="14 15">
    <name type="scientific">Almyronema epifaneia S1</name>
    <dbReference type="NCBI Taxonomy" id="2991925"/>
    <lineage>
        <taxon>Bacteria</taxon>
        <taxon>Bacillati</taxon>
        <taxon>Cyanobacteriota</taxon>
        <taxon>Cyanophyceae</taxon>
        <taxon>Nodosilineales</taxon>
        <taxon>Nodosilineaceae</taxon>
        <taxon>Almyronema</taxon>
        <taxon>Almyronema epifaneia</taxon>
    </lineage>
</organism>
<dbReference type="SMART" id="SM00086">
    <property type="entry name" value="PAC"/>
    <property type="match status" value="1"/>
</dbReference>
<feature type="domain" description="Response regulatory" evidence="12">
    <location>
        <begin position="19"/>
        <end position="136"/>
    </location>
</feature>
<keyword evidence="3 9" id="KW-0597">Phosphoprotein</keyword>
<dbReference type="InterPro" id="IPR003594">
    <property type="entry name" value="HATPase_dom"/>
</dbReference>
<protein>
    <recommendedName>
        <fullName evidence="2">histidine kinase</fullName>
        <ecNumber evidence="2">2.7.13.3</ecNumber>
    </recommendedName>
</protein>
<dbReference type="Proteomes" id="UP001600165">
    <property type="component" value="Unassembled WGS sequence"/>
</dbReference>
<dbReference type="Gene3D" id="1.10.287.130">
    <property type="match status" value="1"/>
</dbReference>
<evidence type="ECO:0000313" key="15">
    <source>
        <dbReference type="Proteomes" id="UP001600165"/>
    </source>
</evidence>
<dbReference type="EMBL" id="JBHZOL010000095">
    <property type="protein sequence ID" value="MFE4107948.1"/>
    <property type="molecule type" value="Genomic_DNA"/>
</dbReference>
<dbReference type="InterPro" id="IPR004358">
    <property type="entry name" value="Sig_transdc_His_kin-like_C"/>
</dbReference>
<dbReference type="InterPro" id="IPR005467">
    <property type="entry name" value="His_kinase_dom"/>
</dbReference>
<feature type="modified residue" description="4-aspartylphosphate" evidence="9">
    <location>
        <position position="71"/>
    </location>
</feature>
<feature type="domain" description="Histidine kinase" evidence="11">
    <location>
        <begin position="317"/>
        <end position="541"/>
    </location>
</feature>
<dbReference type="PROSITE" id="PS50110">
    <property type="entry name" value="RESPONSE_REGULATORY"/>
    <property type="match status" value="2"/>
</dbReference>
<dbReference type="PROSITE" id="PS50113">
    <property type="entry name" value="PAC"/>
    <property type="match status" value="1"/>
</dbReference>
<dbReference type="SUPFAM" id="SSF55874">
    <property type="entry name" value="ATPase domain of HSP90 chaperone/DNA topoisomerase II/histidine kinase"/>
    <property type="match status" value="1"/>
</dbReference>
<dbReference type="Pfam" id="PF00072">
    <property type="entry name" value="Response_reg"/>
    <property type="match status" value="2"/>
</dbReference>
<dbReference type="InterPro" id="IPR036097">
    <property type="entry name" value="HisK_dim/P_sf"/>
</dbReference>
<evidence type="ECO:0000256" key="7">
    <source>
        <dbReference type="ARBA" id="ARBA00022840"/>
    </source>
</evidence>
<evidence type="ECO:0000259" key="12">
    <source>
        <dbReference type="PROSITE" id="PS50110"/>
    </source>
</evidence>
<dbReference type="Pfam" id="PF02518">
    <property type="entry name" value="HATPase_c"/>
    <property type="match status" value="1"/>
</dbReference>
<feature type="modified residue" description="4-aspartylphosphate" evidence="9">
    <location>
        <position position="612"/>
    </location>
</feature>
<dbReference type="SUPFAM" id="SSF52172">
    <property type="entry name" value="CheY-like"/>
    <property type="match status" value="2"/>
</dbReference>
<dbReference type="Gene3D" id="3.40.50.2300">
    <property type="match status" value="2"/>
</dbReference>
<dbReference type="InterPro" id="IPR036890">
    <property type="entry name" value="HATPase_C_sf"/>
</dbReference>
<dbReference type="InterPro" id="IPR000014">
    <property type="entry name" value="PAS"/>
</dbReference>
<dbReference type="NCBIfam" id="TIGR00229">
    <property type="entry name" value="sensory_box"/>
    <property type="match status" value="1"/>
</dbReference>
<dbReference type="SMART" id="SM00388">
    <property type="entry name" value="HisKA"/>
    <property type="match status" value="1"/>
</dbReference>
<dbReference type="InterPro" id="IPR000700">
    <property type="entry name" value="PAS-assoc_C"/>
</dbReference>
<keyword evidence="6" id="KW-0418">Kinase</keyword>
<evidence type="ECO:0000313" key="14">
    <source>
        <dbReference type="EMBL" id="MFE4107948.1"/>
    </source>
</evidence>
<evidence type="ECO:0000256" key="10">
    <source>
        <dbReference type="SAM" id="Coils"/>
    </source>
</evidence>
<evidence type="ECO:0000256" key="6">
    <source>
        <dbReference type="ARBA" id="ARBA00022777"/>
    </source>
</evidence>
<dbReference type="InterPro" id="IPR013655">
    <property type="entry name" value="PAS_fold_3"/>
</dbReference>
<feature type="domain" description="PAC" evidence="13">
    <location>
        <begin position="252"/>
        <end position="304"/>
    </location>
</feature>
<keyword evidence="5" id="KW-0547">Nucleotide-binding</keyword>
<dbReference type="CDD" id="cd17546">
    <property type="entry name" value="REC_hyHK_CKI1_RcsC-like"/>
    <property type="match status" value="1"/>
</dbReference>
<gene>
    <name evidence="14" type="ORF">ACFVKH_16815</name>
</gene>
<evidence type="ECO:0000256" key="1">
    <source>
        <dbReference type="ARBA" id="ARBA00000085"/>
    </source>
</evidence>
<evidence type="ECO:0000256" key="9">
    <source>
        <dbReference type="PROSITE-ProRule" id="PRU00169"/>
    </source>
</evidence>
<comment type="caution">
    <text evidence="14">The sequence shown here is derived from an EMBL/GenBank/DDBJ whole genome shotgun (WGS) entry which is preliminary data.</text>
</comment>
<dbReference type="Gene3D" id="3.30.450.20">
    <property type="entry name" value="PAS domain"/>
    <property type="match status" value="1"/>
</dbReference>
<dbReference type="EC" id="2.7.13.3" evidence="2"/>
<dbReference type="Pfam" id="PF08447">
    <property type="entry name" value="PAS_3"/>
    <property type="match status" value="1"/>
</dbReference>